<dbReference type="InterPro" id="IPR055298">
    <property type="entry name" value="AtLOH3-like"/>
</dbReference>
<gene>
    <name evidence="2" type="ORF">NC653_041130</name>
</gene>
<accession>A0AAD6PQD9</accession>
<protein>
    <submittedName>
        <fullName evidence="2">Zinc finger MYM-type protein 1-like</fullName>
    </submittedName>
</protein>
<dbReference type="InterPro" id="IPR012337">
    <property type="entry name" value="RNaseH-like_sf"/>
</dbReference>
<dbReference type="PANTHER" id="PTHR11697:SF230">
    <property type="entry name" value="ZINC FINGER, MYM DOMAIN CONTAINING 1"/>
    <property type="match status" value="1"/>
</dbReference>
<evidence type="ECO:0000313" key="3">
    <source>
        <dbReference type="Proteomes" id="UP001164929"/>
    </source>
</evidence>
<name>A0AAD6PQD9_9ROSI</name>
<dbReference type="PANTHER" id="PTHR11697">
    <property type="entry name" value="GENERAL TRANSCRIPTION FACTOR 2-RELATED ZINC FINGER PROTEIN"/>
    <property type="match status" value="1"/>
</dbReference>
<dbReference type="InterPro" id="IPR025398">
    <property type="entry name" value="DUF4371"/>
</dbReference>
<dbReference type="Pfam" id="PF14291">
    <property type="entry name" value="DUF4371"/>
    <property type="match status" value="1"/>
</dbReference>
<dbReference type="SUPFAM" id="SSF53098">
    <property type="entry name" value="Ribonuclease H-like"/>
    <property type="match status" value="1"/>
</dbReference>
<dbReference type="Proteomes" id="UP001164929">
    <property type="component" value="Chromosome 19"/>
</dbReference>
<feature type="domain" description="DUF4371" evidence="1">
    <location>
        <begin position="42"/>
        <end position="203"/>
    </location>
</feature>
<dbReference type="AlphaFoldDB" id="A0AAD6PQD9"/>
<comment type="caution">
    <text evidence="2">The sequence shown here is derived from an EMBL/GenBank/DDBJ whole genome shotgun (WGS) entry which is preliminary data.</text>
</comment>
<dbReference type="EMBL" id="JAQIZT010000019">
    <property type="protein sequence ID" value="KAJ6951881.1"/>
    <property type="molecule type" value="Genomic_DNA"/>
</dbReference>
<keyword evidence="3" id="KW-1185">Reference proteome</keyword>
<evidence type="ECO:0000313" key="2">
    <source>
        <dbReference type="EMBL" id="KAJ6951881.1"/>
    </source>
</evidence>
<reference evidence="2" key="1">
    <citation type="journal article" date="2023" name="Mol. Ecol. Resour.">
        <title>Chromosome-level genome assembly of a triploid poplar Populus alba 'Berolinensis'.</title>
        <authorList>
            <person name="Chen S."/>
            <person name="Yu Y."/>
            <person name="Wang X."/>
            <person name="Wang S."/>
            <person name="Zhang T."/>
            <person name="Zhou Y."/>
            <person name="He R."/>
            <person name="Meng N."/>
            <person name="Wang Y."/>
            <person name="Liu W."/>
            <person name="Liu Z."/>
            <person name="Liu J."/>
            <person name="Guo Q."/>
            <person name="Huang H."/>
            <person name="Sederoff R.R."/>
            <person name="Wang G."/>
            <person name="Qu G."/>
            <person name="Chen S."/>
        </authorList>
    </citation>
    <scope>NUCLEOTIDE SEQUENCE</scope>
    <source>
        <strain evidence="2">SC-2020</strain>
    </source>
</reference>
<sequence length="283" mass="31815">MQSEELIYKKVLINLHTMIFLINNLGIYQHYDALIRLGLVHTQYGLPFRGHDECECSSNQGNYLELLHFLSKNNEAIKRVTFNEAPKRNKLTSPYIQKVITQAAAEEITNVIIKDLGDSLFLILIDKSCDISIKEQMAVVIRYVDNNGHIIECFLGIQHVSNTTASSLKAAIKALFSKHGLSISRLRGQGYDGASNMRGEFNGLKALILNNNPSAYYVHCFAHRLQLTLVAVTKKHNEVGDVFNFISSIINIVEASCNRMEVIREKQYARIIEGLENGEISSG</sequence>
<organism evidence="2 3">
    <name type="scientific">Populus alba x Populus x berolinensis</name>
    <dbReference type="NCBI Taxonomy" id="444605"/>
    <lineage>
        <taxon>Eukaryota</taxon>
        <taxon>Viridiplantae</taxon>
        <taxon>Streptophyta</taxon>
        <taxon>Embryophyta</taxon>
        <taxon>Tracheophyta</taxon>
        <taxon>Spermatophyta</taxon>
        <taxon>Magnoliopsida</taxon>
        <taxon>eudicotyledons</taxon>
        <taxon>Gunneridae</taxon>
        <taxon>Pentapetalae</taxon>
        <taxon>rosids</taxon>
        <taxon>fabids</taxon>
        <taxon>Malpighiales</taxon>
        <taxon>Salicaceae</taxon>
        <taxon>Saliceae</taxon>
        <taxon>Populus</taxon>
    </lineage>
</organism>
<evidence type="ECO:0000259" key="1">
    <source>
        <dbReference type="Pfam" id="PF14291"/>
    </source>
</evidence>
<proteinExistence type="predicted"/>